<dbReference type="KEGG" id="wna:KA717_02750"/>
<evidence type="ECO:0000313" key="1">
    <source>
        <dbReference type="EMBL" id="UXE61870.1"/>
    </source>
</evidence>
<dbReference type="Gene3D" id="3.30.920.30">
    <property type="entry name" value="Hypothetical protein"/>
    <property type="match status" value="1"/>
</dbReference>
<sequence>MKLPRNLNGSSLADVLCRQWDYRLVHYQGSHIILDYQGSHIILDTQTPEHQRISIPNHNPLRIGTLNSILKTISAHKKVNKQDILDSL</sequence>
<dbReference type="InterPro" id="IPR038570">
    <property type="entry name" value="HicA_sf"/>
</dbReference>
<dbReference type="AlphaFoldDB" id="A0A977PXV1"/>
<gene>
    <name evidence="1" type="ORF">KA717_02750</name>
</gene>
<dbReference type="Proteomes" id="UP001065613">
    <property type="component" value="Chromosome"/>
</dbReference>
<dbReference type="EMBL" id="CP073041">
    <property type="protein sequence ID" value="UXE61870.1"/>
    <property type="molecule type" value="Genomic_DNA"/>
</dbReference>
<organism evidence="1">
    <name type="scientific">Woronichinia naegeliana WA131</name>
    <dbReference type="NCBI Taxonomy" id="2824559"/>
    <lineage>
        <taxon>Bacteria</taxon>
        <taxon>Bacillati</taxon>
        <taxon>Cyanobacteriota</taxon>
        <taxon>Cyanophyceae</taxon>
        <taxon>Synechococcales</taxon>
        <taxon>Coelosphaeriaceae</taxon>
        <taxon>Woronichinia</taxon>
    </lineage>
</organism>
<name>A0A977PXV1_9CYAN</name>
<reference evidence="1" key="1">
    <citation type="submission" date="2021-04" db="EMBL/GenBank/DDBJ databases">
        <title>Genome sequence of Woronichinia naegeliana from Washington state freshwater lake bloom.</title>
        <authorList>
            <person name="Dreher T.W."/>
        </authorList>
    </citation>
    <scope>NUCLEOTIDE SEQUENCE</scope>
    <source>
        <strain evidence="1">WA131</strain>
    </source>
</reference>
<proteinExistence type="predicted"/>
<protein>
    <submittedName>
        <fullName evidence="1">Type II toxin-antitoxin system HicA family toxin</fullName>
    </submittedName>
</protein>
<accession>A0A977PXV1</accession>